<dbReference type="KEGG" id="sgp:SpiGrapes_0505"/>
<evidence type="ECO:0000313" key="1">
    <source>
        <dbReference type="EMBL" id="AEV28359.1"/>
    </source>
</evidence>
<proteinExistence type="predicted"/>
<organism evidence="1 2">
    <name type="scientific">Sphaerochaeta pleomorpha (strain ATCC BAA-1885 / DSM 22778 / Grapes)</name>
    <dbReference type="NCBI Taxonomy" id="158190"/>
    <lineage>
        <taxon>Bacteria</taxon>
        <taxon>Pseudomonadati</taxon>
        <taxon>Spirochaetota</taxon>
        <taxon>Spirochaetia</taxon>
        <taxon>Spirochaetales</taxon>
        <taxon>Sphaerochaetaceae</taxon>
        <taxon>Sphaerochaeta</taxon>
    </lineage>
</organism>
<dbReference type="HOGENOM" id="CLU_930354_0_0_12"/>
<dbReference type="AlphaFoldDB" id="G8QWR5"/>
<dbReference type="STRING" id="158190.SpiGrapes_0505"/>
<dbReference type="EMBL" id="CP003155">
    <property type="protein sequence ID" value="AEV28359.1"/>
    <property type="molecule type" value="Genomic_DNA"/>
</dbReference>
<reference evidence="1 2" key="1">
    <citation type="submission" date="2011-11" db="EMBL/GenBank/DDBJ databases">
        <title>Complete sequence of Spirochaeta sp. grapes.</title>
        <authorList>
            <consortium name="US DOE Joint Genome Institute"/>
            <person name="Lucas S."/>
            <person name="Han J."/>
            <person name="Lapidus A."/>
            <person name="Cheng J.-F."/>
            <person name="Goodwin L."/>
            <person name="Pitluck S."/>
            <person name="Peters L."/>
            <person name="Ovchinnikova G."/>
            <person name="Munk A.C."/>
            <person name="Detter J.C."/>
            <person name="Han C."/>
            <person name="Tapia R."/>
            <person name="Land M."/>
            <person name="Hauser L."/>
            <person name="Kyrpides N."/>
            <person name="Ivanova N."/>
            <person name="Pagani I."/>
            <person name="Ritalahtilisa K."/>
            <person name="Loeffler F."/>
            <person name="Woyke T."/>
        </authorList>
    </citation>
    <scope>NUCLEOTIDE SEQUENCE [LARGE SCALE GENOMIC DNA]</scope>
    <source>
        <strain evidence="2">ATCC BAA-1885 / DSM 22778 / Grapes</strain>
    </source>
</reference>
<protein>
    <submittedName>
        <fullName evidence="1">Uncharacterized protein</fullName>
    </submittedName>
</protein>
<name>G8QWR5_SPHPG</name>
<keyword evidence="2" id="KW-1185">Reference proteome</keyword>
<evidence type="ECO:0000313" key="2">
    <source>
        <dbReference type="Proteomes" id="UP000005632"/>
    </source>
</evidence>
<sequence length="299" mass="35941">MSWRTALRKLQAEKIEELPDDNKEMKYLGKVSNDLYLRLYLLEIINLIGIASVGEGYKILTDKIPEIFENIDKVYIYEEIVHDYCLYYGLNDGTEKKKEIDLEIAKLRDGKYLELIPYFKKNTNYDYLTSSFYSTEKGYLTMDILPYVCGGINKHMKSRGIEFSVLLAGDYEEQTYWTPFNRINFMEQGNANPICKFQPEYQESYSYDDWKWIKYSWINSKFKKAIIGYLIKITEKNLREYYHQNSRITVNLDKFLETKIYEWENFKDIYEKFREEIYSKESQDLIKKIVQAYIKKKVQ</sequence>
<dbReference type="RefSeq" id="WP_014269208.1">
    <property type="nucleotide sequence ID" value="NC_016633.1"/>
</dbReference>
<gene>
    <name evidence="1" type="ordered locus">SpiGrapes_0505</name>
</gene>
<dbReference type="Proteomes" id="UP000005632">
    <property type="component" value="Chromosome"/>
</dbReference>
<accession>G8QWR5</accession>